<evidence type="ECO:0000256" key="1">
    <source>
        <dbReference type="ARBA" id="ARBA00000451"/>
    </source>
</evidence>
<organism evidence="6 7">
    <name type="scientific">Encephalitozoon romaleae (strain SJ-2008)</name>
    <name type="common">Microsporidian parasite</name>
    <dbReference type="NCBI Taxonomy" id="1178016"/>
    <lineage>
        <taxon>Eukaryota</taxon>
        <taxon>Fungi</taxon>
        <taxon>Fungi incertae sedis</taxon>
        <taxon>Microsporidia</taxon>
        <taxon>Unikaryonidae</taxon>
        <taxon>Encephalitozoon</taxon>
    </lineage>
</organism>
<evidence type="ECO:0000256" key="2">
    <source>
        <dbReference type="ARBA" id="ARBA00012489"/>
    </source>
</evidence>
<comment type="catalytic activity">
    <reaction evidence="1">
        <text>All bonds known to be hydrolyzed by this endopeptidase have arginine in P1 and an acidic residue in P4. P6 is often occupied by an acidic residue or by a hydroxy-amino-acid residue, the phosphorylation of which enhances cleavage.</text>
        <dbReference type="EC" id="3.4.22.49"/>
    </reaction>
</comment>
<keyword evidence="4" id="KW-0159">Chromosome partition</keyword>
<evidence type="ECO:0000313" key="6">
    <source>
        <dbReference type="EMBL" id="AFN83279.1"/>
    </source>
</evidence>
<dbReference type="GO" id="GO:0005634">
    <property type="term" value="C:nucleus"/>
    <property type="evidence" value="ECO:0007669"/>
    <property type="project" value="InterPro"/>
</dbReference>
<accession>I7ANE0</accession>
<protein>
    <recommendedName>
        <fullName evidence="2">separase</fullName>
        <ecNumber evidence="2">3.4.22.49</ecNumber>
    </recommendedName>
</protein>
<dbReference type="AlphaFoldDB" id="I7ANE0"/>
<evidence type="ECO:0000259" key="5">
    <source>
        <dbReference type="PROSITE" id="PS51700"/>
    </source>
</evidence>
<dbReference type="GO" id="GO:0072686">
    <property type="term" value="C:mitotic spindle"/>
    <property type="evidence" value="ECO:0007669"/>
    <property type="project" value="TreeGrafter"/>
</dbReference>
<keyword evidence="7" id="KW-1185">Reference proteome</keyword>
<name>I7ANE0_ENCRO</name>
<dbReference type="InterPro" id="IPR005314">
    <property type="entry name" value="Peptidase_C50"/>
</dbReference>
<dbReference type="KEGG" id="ero:EROM_070280"/>
<dbReference type="PANTHER" id="PTHR12792:SF0">
    <property type="entry name" value="SEPARIN"/>
    <property type="match status" value="1"/>
</dbReference>
<evidence type="ECO:0000256" key="4">
    <source>
        <dbReference type="ARBA" id="ARBA00022829"/>
    </source>
</evidence>
<dbReference type="GO" id="GO:0006508">
    <property type="term" value="P:proteolysis"/>
    <property type="evidence" value="ECO:0007669"/>
    <property type="project" value="InterPro"/>
</dbReference>
<reference evidence="6 7" key="1">
    <citation type="journal article" date="2012" name="Proc. Natl. Acad. Sci. U.S.A.">
        <title>Gain and loss of multiple functionally related, horizontally transferred genes in the reduced genomes of two microsporidian parasites.</title>
        <authorList>
            <person name="Pombert J.-F."/>
            <person name="Selman M."/>
            <person name="Burki F."/>
            <person name="Bardell F.T."/>
            <person name="Farinelli L."/>
            <person name="Solter L.F."/>
            <person name="Whitman D.W."/>
            <person name="Weiss L.M."/>
            <person name="Corradi N."/>
            <person name="Keeling P.J."/>
        </authorList>
    </citation>
    <scope>NUCLEOTIDE SEQUENCE [LARGE SCALE GENOMIC DNA]</scope>
    <source>
        <strain evidence="6 7">SJ-2008</strain>
    </source>
</reference>
<feature type="domain" description="Peptidase C50" evidence="5">
    <location>
        <begin position="612"/>
        <end position="701"/>
    </location>
</feature>
<gene>
    <name evidence="6" type="ordered locus">EROM_070280</name>
</gene>
<proteinExistence type="predicted"/>
<dbReference type="GO" id="GO:0005737">
    <property type="term" value="C:cytoplasm"/>
    <property type="evidence" value="ECO:0007669"/>
    <property type="project" value="TreeGrafter"/>
</dbReference>
<dbReference type="RefSeq" id="XP_009264776.1">
    <property type="nucleotide sequence ID" value="XM_009266501.1"/>
</dbReference>
<evidence type="ECO:0000313" key="7">
    <source>
        <dbReference type="Proteomes" id="UP000010094"/>
    </source>
</evidence>
<dbReference type="GO" id="GO:0051307">
    <property type="term" value="P:meiotic chromosome separation"/>
    <property type="evidence" value="ECO:0007669"/>
    <property type="project" value="TreeGrafter"/>
</dbReference>
<dbReference type="EC" id="3.4.22.49" evidence="2"/>
<dbReference type="PROSITE" id="PS51700">
    <property type="entry name" value="SEPARIN"/>
    <property type="match status" value="1"/>
</dbReference>
<dbReference type="GO" id="GO:0004197">
    <property type="term" value="F:cysteine-type endopeptidase activity"/>
    <property type="evidence" value="ECO:0007669"/>
    <property type="project" value="InterPro"/>
</dbReference>
<dbReference type="HOGENOM" id="CLU_355297_0_0_1"/>
<dbReference type="GeneID" id="20521587"/>
<keyword evidence="3" id="KW-0378">Hydrolase</keyword>
<dbReference type="PANTHER" id="PTHR12792">
    <property type="entry name" value="EXTRA SPINDLE POLES 1-RELATED"/>
    <property type="match status" value="1"/>
</dbReference>
<sequence length="774" mass="90069">MLKRHQEFLEKIRFRGKGSPQKATAIKRGTDAIRVINEVLRNPSHDLGLFVLEIIKCIYVYEPMLGIPRYSLDKALVSLCSKIFVKEIYSEIEKRIKLHLGRILSKQMNSIDECMSHLDYNDPLLDEIVAGYLMIRYKAYGEYRGETCEIMERVGPRIRARARKIFGSLMDECGGACLMKTRIKEILARRNGMLVNIKKERLSHEPTKDEIEYIRENYPLVSCFYDIPESIGVPYIHLRRNFSIDYFIGICNWNGFAENTRIFSEIPREKALENTTFLRDLCFQMCRNREYHPELMQELIRRSTSFERAFMEGYVRLSSQEYKEGKEKLRMVLEIVREMEMRNIPEVLLWVYDLISMSHMFCGEYFECIFYLNKGIELSYKHQLDFIARYFLNCKLVVERIGCIPGPSPDINLELQKTIDTRYIIENEKKTIGNRILTNLALKNEMSNLREIRTLERFVQFKPSTLCGDIQRILKRFEKFTVVSLYCIDGCLFINDFKGFVKIDGGFRDVKARISRILIESRNILKENVHNDVDKARWWMQRIELDTKLGEVLHSVSTKFDGLFTRKDIILVLDETTTEFPFESMPIFRGKAVYRVPSLEYLEETSGANISGSSFFYLLDPENNLPKTQDRMTKFLKSFGITNGVTGRSLSDLECREADKCDILLYFGHGSGLKYLKISGEGKIMLLFGCSSAKLLCIENYKRNGAILKHLRKNSTVVGCLWEVTDKDIDNFSIKIIEGLVNGCSNLGELVSRYRNEFRLRYLNGASVVIYGVH</sequence>
<dbReference type="InterPro" id="IPR030397">
    <property type="entry name" value="SEPARIN_core_dom"/>
</dbReference>
<dbReference type="Proteomes" id="UP000010094">
    <property type="component" value="Chromosome VII"/>
</dbReference>
<dbReference type="Pfam" id="PF03568">
    <property type="entry name" value="Separin_C"/>
    <property type="match status" value="1"/>
</dbReference>
<dbReference type="EMBL" id="CP003524">
    <property type="protein sequence ID" value="AFN83279.1"/>
    <property type="molecule type" value="Genomic_DNA"/>
</dbReference>
<dbReference type="OrthoDB" id="10255632at2759"/>
<evidence type="ECO:0000256" key="3">
    <source>
        <dbReference type="ARBA" id="ARBA00022801"/>
    </source>
</evidence>
<dbReference type="VEuPathDB" id="MicrosporidiaDB:EROM_070280"/>